<dbReference type="InterPro" id="IPR051799">
    <property type="entry name" value="NADH_flavin_oxidoreductase"/>
</dbReference>
<dbReference type="SUPFAM" id="SSF51395">
    <property type="entry name" value="FMN-linked oxidoreductases"/>
    <property type="match status" value="1"/>
</dbReference>
<evidence type="ECO:0000256" key="1">
    <source>
        <dbReference type="ARBA" id="ARBA00005979"/>
    </source>
</evidence>
<dbReference type="AlphaFoldDB" id="A0A6G1K454"/>
<organism evidence="6 7">
    <name type="scientific">Pleomassaria siparia CBS 279.74</name>
    <dbReference type="NCBI Taxonomy" id="1314801"/>
    <lineage>
        <taxon>Eukaryota</taxon>
        <taxon>Fungi</taxon>
        <taxon>Dikarya</taxon>
        <taxon>Ascomycota</taxon>
        <taxon>Pezizomycotina</taxon>
        <taxon>Dothideomycetes</taxon>
        <taxon>Pleosporomycetidae</taxon>
        <taxon>Pleosporales</taxon>
        <taxon>Pleomassariaceae</taxon>
        <taxon>Pleomassaria</taxon>
    </lineage>
</organism>
<dbReference type="PANTHER" id="PTHR43656:SF2">
    <property type="entry name" value="BINDING OXIDOREDUCTASE, PUTATIVE (AFU_ORTHOLOGUE AFUA_2G08260)-RELATED"/>
    <property type="match status" value="1"/>
</dbReference>
<dbReference type="Proteomes" id="UP000799428">
    <property type="component" value="Unassembled WGS sequence"/>
</dbReference>
<accession>A0A6G1K454</accession>
<feature type="domain" description="NADH:flavin oxidoreductase/NADH oxidase N-terminal" evidence="5">
    <location>
        <begin position="19"/>
        <end position="353"/>
    </location>
</feature>
<evidence type="ECO:0000313" key="6">
    <source>
        <dbReference type="EMBL" id="KAF2707659.1"/>
    </source>
</evidence>
<dbReference type="Gene3D" id="3.20.20.70">
    <property type="entry name" value="Aldolase class I"/>
    <property type="match status" value="1"/>
</dbReference>
<protein>
    <submittedName>
        <fullName evidence="6">FMN binding oxidoreductase</fullName>
    </submittedName>
</protein>
<dbReference type="GO" id="GO:0010181">
    <property type="term" value="F:FMN binding"/>
    <property type="evidence" value="ECO:0007669"/>
    <property type="project" value="InterPro"/>
</dbReference>
<gene>
    <name evidence="6" type="ORF">K504DRAFT_483018</name>
</gene>
<keyword evidence="4" id="KW-0560">Oxidoreductase</keyword>
<comment type="similarity">
    <text evidence="1">Belongs to the NADH:flavin oxidoreductase/NADH oxidase family.</text>
</comment>
<evidence type="ECO:0000313" key="7">
    <source>
        <dbReference type="Proteomes" id="UP000799428"/>
    </source>
</evidence>
<proteinExistence type="inferred from homology"/>
<keyword evidence="2" id="KW-0285">Flavoprotein</keyword>
<evidence type="ECO:0000256" key="2">
    <source>
        <dbReference type="ARBA" id="ARBA00022630"/>
    </source>
</evidence>
<evidence type="ECO:0000256" key="4">
    <source>
        <dbReference type="ARBA" id="ARBA00023002"/>
    </source>
</evidence>
<dbReference type="EMBL" id="MU005773">
    <property type="protein sequence ID" value="KAF2707659.1"/>
    <property type="molecule type" value="Genomic_DNA"/>
</dbReference>
<keyword evidence="7" id="KW-1185">Reference proteome</keyword>
<reference evidence="6" key="1">
    <citation type="journal article" date="2020" name="Stud. Mycol.">
        <title>101 Dothideomycetes genomes: a test case for predicting lifestyles and emergence of pathogens.</title>
        <authorList>
            <person name="Haridas S."/>
            <person name="Albert R."/>
            <person name="Binder M."/>
            <person name="Bloem J."/>
            <person name="Labutti K."/>
            <person name="Salamov A."/>
            <person name="Andreopoulos B."/>
            <person name="Baker S."/>
            <person name="Barry K."/>
            <person name="Bills G."/>
            <person name="Bluhm B."/>
            <person name="Cannon C."/>
            <person name="Castanera R."/>
            <person name="Culley D."/>
            <person name="Daum C."/>
            <person name="Ezra D."/>
            <person name="Gonzalez J."/>
            <person name="Henrissat B."/>
            <person name="Kuo A."/>
            <person name="Liang C."/>
            <person name="Lipzen A."/>
            <person name="Lutzoni F."/>
            <person name="Magnuson J."/>
            <person name="Mondo S."/>
            <person name="Nolan M."/>
            <person name="Ohm R."/>
            <person name="Pangilinan J."/>
            <person name="Park H.-J."/>
            <person name="Ramirez L."/>
            <person name="Alfaro M."/>
            <person name="Sun H."/>
            <person name="Tritt A."/>
            <person name="Yoshinaga Y."/>
            <person name="Zwiers L.-H."/>
            <person name="Turgeon B."/>
            <person name="Goodwin S."/>
            <person name="Spatafora J."/>
            <person name="Crous P."/>
            <person name="Grigoriev I."/>
        </authorList>
    </citation>
    <scope>NUCLEOTIDE SEQUENCE</scope>
    <source>
        <strain evidence="6">CBS 279.74</strain>
    </source>
</reference>
<evidence type="ECO:0000256" key="3">
    <source>
        <dbReference type="ARBA" id="ARBA00022643"/>
    </source>
</evidence>
<dbReference type="Pfam" id="PF00724">
    <property type="entry name" value="Oxidored_FMN"/>
    <property type="match status" value="1"/>
</dbReference>
<dbReference type="InterPro" id="IPR001155">
    <property type="entry name" value="OxRdtase_FMN_N"/>
</dbReference>
<dbReference type="InterPro" id="IPR013785">
    <property type="entry name" value="Aldolase_TIM"/>
</dbReference>
<keyword evidence="3" id="KW-0288">FMN</keyword>
<sequence>MTSLLNSKVETPCGLVFPNRLVKAAMGEGMADASEPGDKYVQAYSTWGEGTWGGLLTGNVEVSVKYRGSNESVGYRPSPSAATRQKWTRWALASQKDGTPTIVQLVHPGRQCPVKSGERGFFEPSISPSAVPLKLGDGILERVLSKLVFGTPREMAQQDIDQLVQEFVGAAKLCHEAGFKGVELHGAHGYLLSQFLSPKTNLRTDAYGGTAAKRTKIVIDIIRAIRKEVPASFCVGIKLNSADVGGSESLEESLEQVGLIVKEQVDFLEISGGSYENLRVPASDKPAENRSAKREAFFIDYAIAVRARYPKVILMVTGGFRSRAGMVAALESNACDLIGLGRPAVIFPHLPKDVLLNQDVEDKDAVTDLPIVQGGWLVRKLAIKLLNVGVDTVYYVGQIRRMAIGQTPVPPPKA</sequence>
<dbReference type="PANTHER" id="PTHR43656">
    <property type="entry name" value="BINDING OXIDOREDUCTASE, PUTATIVE (AFU_ORTHOLOGUE AFUA_2G08260)-RELATED"/>
    <property type="match status" value="1"/>
</dbReference>
<evidence type="ECO:0000259" key="5">
    <source>
        <dbReference type="Pfam" id="PF00724"/>
    </source>
</evidence>
<name>A0A6G1K454_9PLEO</name>
<dbReference type="OrthoDB" id="1663137at2759"/>
<dbReference type="GO" id="GO:0016491">
    <property type="term" value="F:oxidoreductase activity"/>
    <property type="evidence" value="ECO:0007669"/>
    <property type="project" value="UniProtKB-KW"/>
</dbReference>